<name>A0A1Z4JJL6_LEPBY</name>
<organism evidence="2 3">
    <name type="scientific">Leptolyngbya boryana NIES-2135</name>
    <dbReference type="NCBI Taxonomy" id="1973484"/>
    <lineage>
        <taxon>Bacteria</taxon>
        <taxon>Bacillati</taxon>
        <taxon>Cyanobacteriota</taxon>
        <taxon>Cyanophyceae</taxon>
        <taxon>Leptolyngbyales</taxon>
        <taxon>Leptolyngbyaceae</taxon>
        <taxon>Leptolyngbya group</taxon>
        <taxon>Leptolyngbya</taxon>
    </lineage>
</organism>
<gene>
    <name evidence="2" type="ORF">NIES2135_37930</name>
</gene>
<evidence type="ECO:0000313" key="3">
    <source>
        <dbReference type="Proteomes" id="UP000217895"/>
    </source>
</evidence>
<keyword evidence="1" id="KW-1133">Transmembrane helix</keyword>
<evidence type="ECO:0000313" key="2">
    <source>
        <dbReference type="EMBL" id="BAY56931.1"/>
    </source>
</evidence>
<proteinExistence type="predicted"/>
<accession>A0A1Z4JJL6</accession>
<sequence>MTPNLLEATHEYWHKLNELEAAYQRGEVTLEEVDAKVKGLMTELGQSRRAAFSDFFSRVRRLWEEQRETIVGVLGLGVLTYGWLVVH</sequence>
<keyword evidence="1" id="KW-0472">Membrane</keyword>
<protein>
    <submittedName>
        <fullName evidence="2">Uncharacterized protein</fullName>
    </submittedName>
</protein>
<evidence type="ECO:0000256" key="1">
    <source>
        <dbReference type="SAM" id="Phobius"/>
    </source>
</evidence>
<dbReference type="EMBL" id="AP018203">
    <property type="protein sequence ID" value="BAY56931.1"/>
    <property type="molecule type" value="Genomic_DNA"/>
</dbReference>
<keyword evidence="3" id="KW-1185">Reference proteome</keyword>
<dbReference type="Proteomes" id="UP000217895">
    <property type="component" value="Chromosome"/>
</dbReference>
<feature type="transmembrane region" description="Helical" evidence="1">
    <location>
        <begin position="69"/>
        <end position="86"/>
    </location>
</feature>
<keyword evidence="1" id="KW-0812">Transmembrane</keyword>
<dbReference type="AlphaFoldDB" id="A0A1Z4JJL6"/>
<reference evidence="2 3" key="1">
    <citation type="submission" date="2017-06" db="EMBL/GenBank/DDBJ databases">
        <title>Genome sequencing of cyanobaciteial culture collection at National Institute for Environmental Studies (NIES).</title>
        <authorList>
            <person name="Hirose Y."/>
            <person name="Shimura Y."/>
            <person name="Fujisawa T."/>
            <person name="Nakamura Y."/>
            <person name="Kawachi M."/>
        </authorList>
    </citation>
    <scope>NUCLEOTIDE SEQUENCE [LARGE SCALE GENOMIC DNA]</scope>
    <source>
        <strain evidence="2 3">NIES-2135</strain>
    </source>
</reference>